<accession>A0A6M3Y4Z9</accession>
<protein>
    <submittedName>
        <fullName evidence="1">Uncharacterized protein</fullName>
    </submittedName>
</protein>
<proteinExistence type="predicted"/>
<dbReference type="AlphaFoldDB" id="A0A6M3Y4Z9"/>
<dbReference type="EMBL" id="MT145169">
    <property type="protein sequence ID" value="QJI04318.1"/>
    <property type="molecule type" value="Genomic_DNA"/>
</dbReference>
<reference evidence="1" key="1">
    <citation type="submission" date="2020-03" db="EMBL/GenBank/DDBJ databases">
        <title>The deep terrestrial virosphere.</title>
        <authorList>
            <person name="Holmfeldt K."/>
            <person name="Nilsson E."/>
            <person name="Simone D."/>
            <person name="Lopez-Fernandez M."/>
            <person name="Wu X."/>
            <person name="de Brujin I."/>
            <person name="Lundin D."/>
            <person name="Andersson A."/>
            <person name="Bertilsson S."/>
            <person name="Dopson M."/>
        </authorList>
    </citation>
    <scope>NUCLEOTIDE SEQUENCE</scope>
    <source>
        <strain evidence="1">TM448B07451</strain>
    </source>
</reference>
<organism evidence="1">
    <name type="scientific">viral metagenome</name>
    <dbReference type="NCBI Taxonomy" id="1070528"/>
    <lineage>
        <taxon>unclassified sequences</taxon>
        <taxon>metagenomes</taxon>
        <taxon>organismal metagenomes</taxon>
    </lineage>
</organism>
<sequence>MISRSGGVKQTMDFKSHNIKYSGRTYTNGTVRTPEWGKYFEDYGKLE</sequence>
<name>A0A6M3Y4Z9_9ZZZZ</name>
<evidence type="ECO:0000313" key="1">
    <source>
        <dbReference type="EMBL" id="QJI04318.1"/>
    </source>
</evidence>
<gene>
    <name evidence="1" type="ORF">TM448B07451_0002</name>
</gene>